<sequence>MCNVNALGVYVWETIKQCNKSIQHQLQAMFFPSVRYAVNLLEIRSLSAFLIEK</sequence>
<protein>
    <submittedName>
        <fullName evidence="1">Uncharacterized protein</fullName>
    </submittedName>
</protein>
<reference evidence="1" key="1">
    <citation type="submission" date="2025-08" db="UniProtKB">
        <authorList>
            <consortium name="Ensembl"/>
        </authorList>
    </citation>
    <scope>IDENTIFICATION</scope>
</reference>
<dbReference type="Ensembl" id="ENSNPET00000008130.1">
    <property type="protein sequence ID" value="ENSNPEP00000007927.1"/>
    <property type="gene ID" value="ENSNPEG00000005958.1"/>
</dbReference>
<dbReference type="AlphaFoldDB" id="A0A8C6Z4T7"/>
<proteinExistence type="predicted"/>
<dbReference type="Proteomes" id="UP000694420">
    <property type="component" value="Unplaced"/>
</dbReference>
<evidence type="ECO:0000313" key="2">
    <source>
        <dbReference type="Proteomes" id="UP000694420"/>
    </source>
</evidence>
<evidence type="ECO:0000313" key="1">
    <source>
        <dbReference type="Ensembl" id="ENSNPEP00000007927.1"/>
    </source>
</evidence>
<accession>A0A8C6Z4T7</accession>
<organism evidence="1 2">
    <name type="scientific">Nothoprocta perdicaria</name>
    <name type="common">Chilean tinamou</name>
    <name type="synonym">Crypturus perdicarius</name>
    <dbReference type="NCBI Taxonomy" id="30464"/>
    <lineage>
        <taxon>Eukaryota</taxon>
        <taxon>Metazoa</taxon>
        <taxon>Chordata</taxon>
        <taxon>Craniata</taxon>
        <taxon>Vertebrata</taxon>
        <taxon>Euteleostomi</taxon>
        <taxon>Archelosauria</taxon>
        <taxon>Archosauria</taxon>
        <taxon>Dinosauria</taxon>
        <taxon>Saurischia</taxon>
        <taxon>Theropoda</taxon>
        <taxon>Coelurosauria</taxon>
        <taxon>Aves</taxon>
        <taxon>Palaeognathae</taxon>
        <taxon>Tinamiformes</taxon>
        <taxon>Tinamidae</taxon>
        <taxon>Nothoprocta</taxon>
    </lineage>
</organism>
<keyword evidence="2" id="KW-1185">Reference proteome</keyword>
<reference evidence="1" key="2">
    <citation type="submission" date="2025-09" db="UniProtKB">
        <authorList>
            <consortium name="Ensembl"/>
        </authorList>
    </citation>
    <scope>IDENTIFICATION</scope>
</reference>
<name>A0A8C6Z4T7_NOTPE</name>